<evidence type="ECO:0000256" key="2">
    <source>
        <dbReference type="SAM" id="Phobius"/>
    </source>
</evidence>
<evidence type="ECO:0000256" key="1">
    <source>
        <dbReference type="SAM" id="MobiDB-lite"/>
    </source>
</evidence>
<dbReference type="Proteomes" id="UP001240236">
    <property type="component" value="Unassembled WGS sequence"/>
</dbReference>
<evidence type="ECO:0000313" key="4">
    <source>
        <dbReference type="Proteomes" id="UP001240236"/>
    </source>
</evidence>
<dbReference type="RefSeq" id="WP_307244634.1">
    <property type="nucleotide sequence ID" value="NZ_JAUSUZ010000001.1"/>
</dbReference>
<keyword evidence="2" id="KW-1133">Transmembrane helix</keyword>
<dbReference type="EMBL" id="JAUSUZ010000001">
    <property type="protein sequence ID" value="MDQ0369421.1"/>
    <property type="molecule type" value="Genomic_DNA"/>
</dbReference>
<sequence>MTDDPRIIEIGPPDEDRADRRRAGVSVPLVAVVLVAGAAGGAVLGARWEHDRTRRERSAVVTLVLQPGETPRHTGGNLLRTQLTGPVLLINAGPLPVEVRAFQGAATGITLTGIERQRRIAPGVATTMEAVAVVDCNPGVPLAPVPVDVWVTTDDGVTRQTRQLLGLKGTGWDDAASRACTPGL</sequence>
<accession>A0AAE4B197</accession>
<keyword evidence="2" id="KW-0472">Membrane</keyword>
<feature type="region of interest" description="Disordered" evidence="1">
    <location>
        <begin position="1"/>
        <end position="20"/>
    </location>
</feature>
<organism evidence="3 4">
    <name type="scientific">Catenuloplanes indicus</name>
    <dbReference type="NCBI Taxonomy" id="137267"/>
    <lineage>
        <taxon>Bacteria</taxon>
        <taxon>Bacillati</taxon>
        <taxon>Actinomycetota</taxon>
        <taxon>Actinomycetes</taxon>
        <taxon>Micromonosporales</taxon>
        <taxon>Micromonosporaceae</taxon>
        <taxon>Catenuloplanes</taxon>
    </lineage>
</organism>
<keyword evidence="4" id="KW-1185">Reference proteome</keyword>
<name>A0AAE4B197_9ACTN</name>
<comment type="caution">
    <text evidence="3">The sequence shown here is derived from an EMBL/GenBank/DDBJ whole genome shotgun (WGS) entry which is preliminary data.</text>
</comment>
<feature type="transmembrane region" description="Helical" evidence="2">
    <location>
        <begin position="25"/>
        <end position="48"/>
    </location>
</feature>
<gene>
    <name evidence="3" type="ORF">J2S42_006090</name>
</gene>
<keyword evidence="2" id="KW-0812">Transmembrane</keyword>
<proteinExistence type="predicted"/>
<evidence type="ECO:0000313" key="3">
    <source>
        <dbReference type="EMBL" id="MDQ0369421.1"/>
    </source>
</evidence>
<dbReference type="AlphaFoldDB" id="A0AAE4B197"/>
<protein>
    <submittedName>
        <fullName evidence="3">Uncharacterized protein</fullName>
    </submittedName>
</protein>
<reference evidence="3 4" key="1">
    <citation type="submission" date="2023-07" db="EMBL/GenBank/DDBJ databases">
        <title>Sequencing the genomes of 1000 actinobacteria strains.</title>
        <authorList>
            <person name="Klenk H.-P."/>
        </authorList>
    </citation>
    <scope>NUCLEOTIDE SEQUENCE [LARGE SCALE GENOMIC DNA]</scope>
    <source>
        <strain evidence="3 4">DSM 44709</strain>
    </source>
</reference>